<dbReference type="Proteomes" id="UP000304912">
    <property type="component" value="Chromosome"/>
</dbReference>
<gene>
    <name evidence="1" type="ORF">FBQ74_13225</name>
</gene>
<accession>A0A5B7YIM9</accession>
<dbReference type="AlphaFoldDB" id="A0A5B7YIM9"/>
<protein>
    <submittedName>
        <fullName evidence="1">Uncharacterized protein</fullName>
    </submittedName>
</protein>
<keyword evidence="2" id="KW-1185">Reference proteome</keyword>
<sequence length="131" mass="14676">MSILDHIGMFHAGTEVFESDGVANDYYARGNCLFNSETNQTSVELSWIATLTAQKSAKTVDGFCTYYIPRIEFELKGYNLDISSGDSGLTTSEIEDWALSFSDGMYDEILPHLPVPKTDLDELEDCLEDRQ</sequence>
<evidence type="ECO:0000313" key="1">
    <source>
        <dbReference type="EMBL" id="QCZ94369.1"/>
    </source>
</evidence>
<name>A0A5B7YIM9_9ALTE</name>
<reference evidence="1 2" key="1">
    <citation type="submission" date="2019-04" db="EMBL/GenBank/DDBJ databases">
        <title>Salinimonas iocasae sp. nov., a halophilic bacterium isolated from the outer tube casing of tubeworms in Okinawa Trough.</title>
        <authorList>
            <person name="Zhang H."/>
            <person name="Wang H."/>
            <person name="Li C."/>
        </authorList>
    </citation>
    <scope>NUCLEOTIDE SEQUENCE [LARGE SCALE GENOMIC DNA]</scope>
    <source>
        <strain evidence="1 2">KX18D6</strain>
    </source>
</reference>
<proteinExistence type="predicted"/>
<dbReference type="RefSeq" id="WP_139757108.1">
    <property type="nucleotide sequence ID" value="NZ_CP039852.1"/>
</dbReference>
<dbReference type="EMBL" id="CP039852">
    <property type="protein sequence ID" value="QCZ94369.1"/>
    <property type="molecule type" value="Genomic_DNA"/>
</dbReference>
<evidence type="ECO:0000313" key="2">
    <source>
        <dbReference type="Proteomes" id="UP000304912"/>
    </source>
</evidence>
<dbReference type="KEGG" id="salk:FBQ74_13225"/>
<organism evidence="1 2">
    <name type="scientific">Salinimonas iocasae</name>
    <dbReference type="NCBI Taxonomy" id="2572577"/>
    <lineage>
        <taxon>Bacteria</taxon>
        <taxon>Pseudomonadati</taxon>
        <taxon>Pseudomonadota</taxon>
        <taxon>Gammaproteobacteria</taxon>
        <taxon>Alteromonadales</taxon>
        <taxon>Alteromonadaceae</taxon>
        <taxon>Alteromonas/Salinimonas group</taxon>
        <taxon>Salinimonas</taxon>
    </lineage>
</organism>